<evidence type="ECO:0000256" key="7">
    <source>
        <dbReference type="SAM" id="Phobius"/>
    </source>
</evidence>
<dbReference type="AlphaFoldDB" id="A0A512ATY3"/>
<keyword evidence="7" id="KW-0812">Transmembrane</keyword>
<dbReference type="Gene3D" id="3.30.2010.10">
    <property type="entry name" value="Metalloproteases ('zincins'), catalytic domain"/>
    <property type="match status" value="1"/>
</dbReference>
<dbReference type="GO" id="GO:0016020">
    <property type="term" value="C:membrane"/>
    <property type="evidence" value="ECO:0007669"/>
    <property type="project" value="TreeGrafter"/>
</dbReference>
<dbReference type="OrthoDB" id="9810445at2"/>
<keyword evidence="1 6" id="KW-0645">Protease</keyword>
<dbReference type="RefSeq" id="WP_146895212.1">
    <property type="nucleotide sequence ID" value="NZ_BJYS01000004.1"/>
</dbReference>
<evidence type="ECO:0000313" key="10">
    <source>
        <dbReference type="EMBL" id="GEO03176.1"/>
    </source>
</evidence>
<dbReference type="GO" id="GO:0051603">
    <property type="term" value="P:proteolysis involved in protein catabolic process"/>
    <property type="evidence" value="ECO:0007669"/>
    <property type="project" value="TreeGrafter"/>
</dbReference>
<comment type="cofactor">
    <cofactor evidence="6">
        <name>Zn(2+)</name>
        <dbReference type="ChEBI" id="CHEBI:29105"/>
    </cofactor>
    <text evidence="6">Binds 1 zinc ion per subunit.</text>
</comment>
<evidence type="ECO:0000256" key="5">
    <source>
        <dbReference type="ARBA" id="ARBA00023049"/>
    </source>
</evidence>
<keyword evidence="7" id="KW-0472">Membrane</keyword>
<dbReference type="Proteomes" id="UP000321532">
    <property type="component" value="Unassembled WGS sequence"/>
</dbReference>
<evidence type="ECO:0000259" key="9">
    <source>
        <dbReference type="Pfam" id="PF23368"/>
    </source>
</evidence>
<evidence type="ECO:0000256" key="2">
    <source>
        <dbReference type="ARBA" id="ARBA00022723"/>
    </source>
</evidence>
<proteinExistence type="inferred from homology"/>
<dbReference type="CDD" id="cd07332">
    <property type="entry name" value="M48C_Oma1_like"/>
    <property type="match status" value="1"/>
</dbReference>
<keyword evidence="11" id="KW-1185">Reference proteome</keyword>
<evidence type="ECO:0000256" key="1">
    <source>
        <dbReference type="ARBA" id="ARBA00022670"/>
    </source>
</evidence>
<accession>A0A512ATY3</accession>
<evidence type="ECO:0000256" key="6">
    <source>
        <dbReference type="RuleBase" id="RU003983"/>
    </source>
</evidence>
<feature type="transmembrane region" description="Helical" evidence="7">
    <location>
        <begin position="243"/>
        <end position="264"/>
    </location>
</feature>
<keyword evidence="3 6" id="KW-0378">Hydrolase</keyword>
<dbReference type="Pfam" id="PF23368">
    <property type="entry name" value="DUF7092"/>
    <property type="match status" value="1"/>
</dbReference>
<dbReference type="PANTHER" id="PTHR22726">
    <property type="entry name" value="METALLOENDOPEPTIDASE OMA1"/>
    <property type="match status" value="1"/>
</dbReference>
<keyword evidence="4 6" id="KW-0862">Zinc</keyword>
<feature type="domain" description="Peptidase M48" evidence="8">
    <location>
        <begin position="166"/>
        <end position="338"/>
    </location>
</feature>
<feature type="transmembrane region" description="Helical" evidence="7">
    <location>
        <begin position="107"/>
        <end position="128"/>
    </location>
</feature>
<sequence>MPVYEGIYFDGKSSQPHRAQVSLEPSALQITYKTQDNTLPVTVHWQSQRIEQEAYTEEGKTILRYGNYPAQSLEVSYPDFLPALKSYYTAAPPVSQSGPLPKSGSAYWVWLIIICLLALIPVTYFWVLPAVADFAARQIPPAYEHKLGKTLATQIIAEDQDSARTANLRGFARQLNLPAPYPLTFTVIRNAEPNAFAIPGGNIAVHEGMFNLIQSPEELAALLGHEYGHIKLRHSLRSLFRSLSGYIFISVIIGDVSAITAVLIENANALKSLEYSRNFENEADLLGLQVMEAHQLNPEGMVQLFRHLQEHSKARGQDLEFISTHPALSSRIRNIQNRIKQKNNFQPASDSLQYYWQRLKNMPAKK</sequence>
<evidence type="ECO:0000259" key="8">
    <source>
        <dbReference type="Pfam" id="PF01435"/>
    </source>
</evidence>
<comment type="similarity">
    <text evidence="6">Belongs to the peptidase M48 family.</text>
</comment>
<dbReference type="InterPro" id="IPR051156">
    <property type="entry name" value="Mito/Outer_Membr_Metalloprot"/>
</dbReference>
<dbReference type="GO" id="GO:0004222">
    <property type="term" value="F:metalloendopeptidase activity"/>
    <property type="evidence" value="ECO:0007669"/>
    <property type="project" value="InterPro"/>
</dbReference>
<dbReference type="EMBL" id="BJYS01000004">
    <property type="protein sequence ID" value="GEO03176.1"/>
    <property type="molecule type" value="Genomic_DNA"/>
</dbReference>
<protein>
    <submittedName>
        <fullName evidence="10">Uncharacterized protein</fullName>
    </submittedName>
</protein>
<evidence type="ECO:0000256" key="3">
    <source>
        <dbReference type="ARBA" id="ARBA00022801"/>
    </source>
</evidence>
<name>A0A512ATY3_9BACT</name>
<feature type="domain" description="DUF7092" evidence="9">
    <location>
        <begin position="5"/>
        <end position="47"/>
    </location>
</feature>
<evidence type="ECO:0000256" key="4">
    <source>
        <dbReference type="ARBA" id="ARBA00022833"/>
    </source>
</evidence>
<keyword evidence="2" id="KW-0479">Metal-binding</keyword>
<reference evidence="10 11" key="1">
    <citation type="submission" date="2019-07" db="EMBL/GenBank/DDBJ databases">
        <title>Whole genome shotgun sequence of Adhaeribacter aerolatus NBRC 106133.</title>
        <authorList>
            <person name="Hosoyama A."/>
            <person name="Uohara A."/>
            <person name="Ohji S."/>
            <person name="Ichikawa N."/>
        </authorList>
    </citation>
    <scope>NUCLEOTIDE SEQUENCE [LARGE SCALE GENOMIC DNA]</scope>
    <source>
        <strain evidence="10 11">NBRC 106133</strain>
    </source>
</reference>
<dbReference type="PANTHER" id="PTHR22726:SF1">
    <property type="entry name" value="METALLOENDOPEPTIDASE OMA1, MITOCHONDRIAL"/>
    <property type="match status" value="1"/>
</dbReference>
<dbReference type="InterPro" id="IPR055518">
    <property type="entry name" value="DUF7092"/>
</dbReference>
<keyword evidence="5 6" id="KW-0482">Metalloprotease</keyword>
<keyword evidence="7" id="KW-1133">Transmembrane helix</keyword>
<gene>
    <name evidence="10" type="ORF">AAE02nite_08400</name>
</gene>
<evidence type="ECO:0000313" key="11">
    <source>
        <dbReference type="Proteomes" id="UP000321532"/>
    </source>
</evidence>
<comment type="caution">
    <text evidence="10">The sequence shown here is derived from an EMBL/GenBank/DDBJ whole genome shotgun (WGS) entry which is preliminary data.</text>
</comment>
<dbReference type="GO" id="GO:0046872">
    <property type="term" value="F:metal ion binding"/>
    <property type="evidence" value="ECO:0007669"/>
    <property type="project" value="UniProtKB-KW"/>
</dbReference>
<dbReference type="Pfam" id="PF01435">
    <property type="entry name" value="Peptidase_M48"/>
    <property type="match status" value="1"/>
</dbReference>
<dbReference type="InterPro" id="IPR001915">
    <property type="entry name" value="Peptidase_M48"/>
</dbReference>
<organism evidence="10 11">
    <name type="scientific">Adhaeribacter aerolatus</name>
    <dbReference type="NCBI Taxonomy" id="670289"/>
    <lineage>
        <taxon>Bacteria</taxon>
        <taxon>Pseudomonadati</taxon>
        <taxon>Bacteroidota</taxon>
        <taxon>Cytophagia</taxon>
        <taxon>Cytophagales</taxon>
        <taxon>Hymenobacteraceae</taxon>
        <taxon>Adhaeribacter</taxon>
    </lineage>
</organism>